<evidence type="ECO:0000259" key="2">
    <source>
        <dbReference type="Pfam" id="PF03184"/>
    </source>
</evidence>
<evidence type="ECO:0000256" key="1">
    <source>
        <dbReference type="SAM" id="MobiDB-lite"/>
    </source>
</evidence>
<reference evidence="3" key="1">
    <citation type="submission" date="2019-10" db="EMBL/GenBank/DDBJ databases">
        <title>Conservation and host-specific expression of non-tandemly repeated heterogenous ribosome RNA gene in arbuscular mycorrhizal fungi.</title>
        <authorList>
            <person name="Maeda T."/>
            <person name="Kobayashi Y."/>
            <person name="Nakagawa T."/>
            <person name="Ezawa T."/>
            <person name="Yamaguchi K."/>
            <person name="Bino T."/>
            <person name="Nishimoto Y."/>
            <person name="Shigenobu S."/>
            <person name="Kawaguchi M."/>
        </authorList>
    </citation>
    <scope>NUCLEOTIDE SEQUENCE</scope>
    <source>
        <strain evidence="3">HR1</strain>
    </source>
</reference>
<dbReference type="Pfam" id="PF03184">
    <property type="entry name" value="DDE_1"/>
    <property type="match status" value="1"/>
</dbReference>
<dbReference type="AlphaFoldDB" id="A0A8H3KR25"/>
<proteinExistence type="predicted"/>
<dbReference type="InterPro" id="IPR004875">
    <property type="entry name" value="DDE_SF_endonuclease_dom"/>
</dbReference>
<feature type="region of interest" description="Disordered" evidence="1">
    <location>
        <begin position="134"/>
        <end position="185"/>
    </location>
</feature>
<dbReference type="EMBL" id="BLAL01000002">
    <property type="protein sequence ID" value="GES72553.1"/>
    <property type="molecule type" value="Genomic_DNA"/>
</dbReference>
<feature type="domain" description="DDE-1" evidence="2">
    <location>
        <begin position="1"/>
        <end position="89"/>
    </location>
</feature>
<accession>A0A8H3KR25</accession>
<dbReference type="Proteomes" id="UP000615446">
    <property type="component" value="Unassembled WGS sequence"/>
</dbReference>
<dbReference type="OrthoDB" id="2425962at2759"/>
<name>A0A8H3KR25_9GLOM</name>
<evidence type="ECO:0000313" key="3">
    <source>
        <dbReference type="EMBL" id="GES72553.1"/>
    </source>
</evidence>
<sequence length="192" mass="22255">MLYWIENIWTKHERISNPQSLLVLNSFSAHIVDSVKRHFGEKNTNIAIISGGLTSCLQPLDVSVNKSFKTKMLRNYNEWMAEAVKELTPAVDVDLICKSFKYCGISNKHDGTEDDWIFNYNCLEQENQLGDEVEIPSDDEHGNEEDKEGKTDDEYVGEEDEKGEYKEEEDGYDNEYYGHYDQGTNYVNVWDD</sequence>
<evidence type="ECO:0000313" key="4">
    <source>
        <dbReference type="Proteomes" id="UP000615446"/>
    </source>
</evidence>
<feature type="compositionally biased region" description="Acidic residues" evidence="1">
    <location>
        <begin position="154"/>
        <end position="173"/>
    </location>
</feature>
<protein>
    <submittedName>
        <fullName evidence="3">Pogo transposable element with KRAB domain</fullName>
    </submittedName>
</protein>
<gene>
    <name evidence="3" type="ORF">RCL2_000011800</name>
</gene>
<dbReference type="GO" id="GO:0003676">
    <property type="term" value="F:nucleic acid binding"/>
    <property type="evidence" value="ECO:0007669"/>
    <property type="project" value="InterPro"/>
</dbReference>
<comment type="caution">
    <text evidence="3">The sequence shown here is derived from an EMBL/GenBank/DDBJ whole genome shotgun (WGS) entry which is preliminary data.</text>
</comment>
<feature type="compositionally biased region" description="Acidic residues" evidence="1">
    <location>
        <begin position="134"/>
        <end position="146"/>
    </location>
</feature>
<organism evidence="3 4">
    <name type="scientific">Rhizophagus clarus</name>
    <dbReference type="NCBI Taxonomy" id="94130"/>
    <lineage>
        <taxon>Eukaryota</taxon>
        <taxon>Fungi</taxon>
        <taxon>Fungi incertae sedis</taxon>
        <taxon>Mucoromycota</taxon>
        <taxon>Glomeromycotina</taxon>
        <taxon>Glomeromycetes</taxon>
        <taxon>Glomerales</taxon>
        <taxon>Glomeraceae</taxon>
        <taxon>Rhizophagus</taxon>
    </lineage>
</organism>